<evidence type="ECO:0000313" key="3">
    <source>
        <dbReference type="Proteomes" id="UP000761534"/>
    </source>
</evidence>
<dbReference type="InterPro" id="IPR036047">
    <property type="entry name" value="F-box-like_dom_sf"/>
</dbReference>
<gene>
    <name evidence="2" type="ORF">TRICI_003554</name>
</gene>
<name>A0A642V3R4_9ASCO</name>
<dbReference type="Gene3D" id="3.80.10.10">
    <property type="entry name" value="Ribonuclease Inhibitor"/>
    <property type="match status" value="1"/>
</dbReference>
<dbReference type="EMBL" id="SWFS01000259">
    <property type="protein sequence ID" value="KAA8912274.1"/>
    <property type="molecule type" value="Genomic_DNA"/>
</dbReference>
<dbReference type="SUPFAM" id="SSF81383">
    <property type="entry name" value="F-box domain"/>
    <property type="match status" value="1"/>
</dbReference>
<dbReference type="VEuPathDB" id="FungiDB:TRICI_003554"/>
<proteinExistence type="predicted"/>
<dbReference type="CDD" id="cd09917">
    <property type="entry name" value="F-box_SF"/>
    <property type="match status" value="1"/>
</dbReference>
<dbReference type="PROSITE" id="PS50181">
    <property type="entry name" value="FBOX"/>
    <property type="match status" value="1"/>
</dbReference>
<dbReference type="InterPro" id="IPR032675">
    <property type="entry name" value="LRR_dom_sf"/>
</dbReference>
<organism evidence="2 3">
    <name type="scientific">Trichomonascus ciferrii</name>
    <dbReference type="NCBI Taxonomy" id="44093"/>
    <lineage>
        <taxon>Eukaryota</taxon>
        <taxon>Fungi</taxon>
        <taxon>Dikarya</taxon>
        <taxon>Ascomycota</taxon>
        <taxon>Saccharomycotina</taxon>
        <taxon>Dipodascomycetes</taxon>
        <taxon>Dipodascales</taxon>
        <taxon>Trichomonascaceae</taxon>
        <taxon>Trichomonascus</taxon>
        <taxon>Trichomonascus ciferrii complex</taxon>
    </lineage>
</organism>
<feature type="domain" description="F-box" evidence="1">
    <location>
        <begin position="1"/>
        <end position="50"/>
    </location>
</feature>
<comment type="caution">
    <text evidence="2">The sequence shown here is derived from an EMBL/GenBank/DDBJ whole genome shotgun (WGS) entry which is preliminary data.</text>
</comment>
<dbReference type="InterPro" id="IPR001810">
    <property type="entry name" value="F-box_dom"/>
</dbReference>
<sequence length="417" mass="47937">MRLEEFPVGVLSVILGYLPFEGLISCRETCRKLHEVARDYLRATLILGRTVQLEVWGHGNWYGGMRLDIDQDDTGGLGFWMSVVDFVQVWPECDYYDEALKRVLSVMECLDWGNRGICVEFQSPLDADNPCTYRVIDFLNTCSLNLVVSNVRIRGEIHQPLLMGLKFVDSLSLQTPPSSVRRLVLDPVARLKALVIMCFENRRVWNVESLTRASNLGNVDKLTFVGLDIIKEPSNMQYVFNNIYEVGFRDCSVENMSDQQVKCPVRQLHLQDTNLDDVLSLFDFPNLETLHLSHSVQWLATRDMEFLAKSIRSSNVDHLVLSVGNDVRIFHKLLSSPMMASSRIKKLTLRFRGGFNFQLFSYMRSLEQIQELQIDVRDLPIEVPLAKQHVSIFLSNLSTNRPHFKTLKLSINDKRVF</sequence>
<accession>A0A642V3R4</accession>
<reference evidence="2" key="1">
    <citation type="journal article" date="2019" name="G3 (Bethesda)">
        <title>Genome Assemblies of Two Rare Opportunistic Yeast Pathogens: Diutina rugosa (syn. Candida rugosa) and Trichomonascus ciferrii (syn. Candida ciferrii).</title>
        <authorList>
            <person name="Mixao V."/>
            <person name="Saus E."/>
            <person name="Hansen A.P."/>
            <person name="Lass-Florl C."/>
            <person name="Gabaldon T."/>
        </authorList>
    </citation>
    <scope>NUCLEOTIDE SEQUENCE</scope>
    <source>
        <strain evidence="2">CBS 4856</strain>
    </source>
</reference>
<keyword evidence="3" id="KW-1185">Reference proteome</keyword>
<dbReference type="AlphaFoldDB" id="A0A642V3R4"/>
<dbReference type="Proteomes" id="UP000761534">
    <property type="component" value="Unassembled WGS sequence"/>
</dbReference>
<dbReference type="SUPFAM" id="SSF52047">
    <property type="entry name" value="RNI-like"/>
    <property type="match status" value="1"/>
</dbReference>
<protein>
    <recommendedName>
        <fullName evidence="1">F-box domain-containing protein</fullName>
    </recommendedName>
</protein>
<evidence type="ECO:0000313" key="2">
    <source>
        <dbReference type="EMBL" id="KAA8912274.1"/>
    </source>
</evidence>
<evidence type="ECO:0000259" key="1">
    <source>
        <dbReference type="PROSITE" id="PS50181"/>
    </source>
</evidence>